<evidence type="ECO:0000256" key="1">
    <source>
        <dbReference type="ARBA" id="ARBA00004123"/>
    </source>
</evidence>
<feature type="compositionally biased region" description="Basic and acidic residues" evidence="5">
    <location>
        <begin position="800"/>
        <end position="809"/>
    </location>
</feature>
<accession>A0A9P5XKL8</accession>
<feature type="compositionally biased region" description="Low complexity" evidence="5">
    <location>
        <begin position="879"/>
        <end position="912"/>
    </location>
</feature>
<feature type="compositionally biased region" description="Low complexity" evidence="5">
    <location>
        <begin position="383"/>
        <end position="394"/>
    </location>
</feature>
<feature type="region of interest" description="Disordered" evidence="5">
    <location>
        <begin position="872"/>
        <end position="967"/>
    </location>
</feature>
<feature type="compositionally biased region" description="Basic and acidic residues" evidence="5">
    <location>
        <begin position="524"/>
        <end position="535"/>
    </location>
</feature>
<dbReference type="InterPro" id="IPR018866">
    <property type="entry name" value="Znf-4CXXC_R1"/>
</dbReference>
<dbReference type="Pfam" id="PF10497">
    <property type="entry name" value="zf-4CXXC_R1"/>
    <property type="match status" value="1"/>
</dbReference>
<reference evidence="7" key="1">
    <citation type="submission" date="2020-11" db="EMBL/GenBank/DDBJ databases">
        <authorList>
            <consortium name="DOE Joint Genome Institute"/>
            <person name="Ahrendt S."/>
            <person name="Riley R."/>
            <person name="Andreopoulos W."/>
            <person name="Labutti K."/>
            <person name="Pangilinan J."/>
            <person name="Ruiz-Duenas F.J."/>
            <person name="Barrasa J.M."/>
            <person name="Sanchez-Garcia M."/>
            <person name="Camarero S."/>
            <person name="Miyauchi S."/>
            <person name="Serrano A."/>
            <person name="Linde D."/>
            <person name="Babiker R."/>
            <person name="Drula E."/>
            <person name="Ayuso-Fernandez I."/>
            <person name="Pacheco R."/>
            <person name="Padilla G."/>
            <person name="Ferreira P."/>
            <person name="Barriuso J."/>
            <person name="Kellner H."/>
            <person name="Castanera R."/>
            <person name="Alfaro M."/>
            <person name="Ramirez L."/>
            <person name="Pisabarro A.G."/>
            <person name="Kuo A."/>
            <person name="Tritt A."/>
            <person name="Lipzen A."/>
            <person name="He G."/>
            <person name="Yan M."/>
            <person name="Ng V."/>
            <person name="Cullen D."/>
            <person name="Martin F."/>
            <person name="Rosso M.-N."/>
            <person name="Henrissat B."/>
            <person name="Hibbett D."/>
            <person name="Martinez A.T."/>
            <person name="Grigoriev I.V."/>
        </authorList>
    </citation>
    <scope>NUCLEOTIDE SEQUENCE</scope>
    <source>
        <strain evidence="7">MF-IS2</strain>
    </source>
</reference>
<evidence type="ECO:0000313" key="8">
    <source>
        <dbReference type="Proteomes" id="UP000807342"/>
    </source>
</evidence>
<evidence type="ECO:0000256" key="3">
    <source>
        <dbReference type="ARBA" id="ARBA00023163"/>
    </source>
</evidence>
<feature type="domain" description="Zinc-finger" evidence="6">
    <location>
        <begin position="1310"/>
        <end position="1372"/>
    </location>
</feature>
<feature type="compositionally biased region" description="Polar residues" evidence="5">
    <location>
        <begin position="1"/>
        <end position="15"/>
    </location>
</feature>
<feature type="compositionally biased region" description="Polar residues" evidence="5">
    <location>
        <begin position="131"/>
        <end position="142"/>
    </location>
</feature>
<name>A0A9P5XKL8_9AGAR</name>
<keyword evidence="4" id="KW-0539">Nucleus</keyword>
<feature type="region of interest" description="Disordered" evidence="5">
    <location>
        <begin position="1146"/>
        <end position="1174"/>
    </location>
</feature>
<feature type="compositionally biased region" description="Basic and acidic residues" evidence="5">
    <location>
        <begin position="485"/>
        <end position="502"/>
    </location>
</feature>
<feature type="compositionally biased region" description="Basic residues" evidence="5">
    <location>
        <begin position="540"/>
        <end position="550"/>
    </location>
</feature>
<protein>
    <recommendedName>
        <fullName evidence="6">Zinc-finger domain-containing protein</fullName>
    </recommendedName>
</protein>
<feature type="region of interest" description="Disordered" evidence="5">
    <location>
        <begin position="382"/>
        <end position="414"/>
    </location>
</feature>
<dbReference type="GO" id="GO:0005634">
    <property type="term" value="C:nucleus"/>
    <property type="evidence" value="ECO:0007669"/>
    <property type="project" value="UniProtKB-SubCell"/>
</dbReference>
<feature type="compositionally biased region" description="Polar residues" evidence="5">
    <location>
        <begin position="929"/>
        <end position="966"/>
    </location>
</feature>
<keyword evidence="2" id="KW-0805">Transcription regulation</keyword>
<dbReference type="EMBL" id="MU151085">
    <property type="protein sequence ID" value="KAF9451451.1"/>
    <property type="molecule type" value="Genomic_DNA"/>
</dbReference>
<evidence type="ECO:0000259" key="6">
    <source>
        <dbReference type="Pfam" id="PF10497"/>
    </source>
</evidence>
<evidence type="ECO:0000256" key="5">
    <source>
        <dbReference type="SAM" id="MobiDB-lite"/>
    </source>
</evidence>
<dbReference type="Proteomes" id="UP000807342">
    <property type="component" value="Unassembled WGS sequence"/>
</dbReference>
<feature type="region of interest" description="Disordered" evidence="5">
    <location>
        <begin position="1"/>
        <end position="104"/>
    </location>
</feature>
<comment type="caution">
    <text evidence="7">The sequence shown here is derived from an EMBL/GenBank/DDBJ whole genome shotgun (WGS) entry which is preliminary data.</text>
</comment>
<evidence type="ECO:0000313" key="7">
    <source>
        <dbReference type="EMBL" id="KAF9451451.1"/>
    </source>
</evidence>
<organism evidence="7 8">
    <name type="scientific">Macrolepiota fuliginosa MF-IS2</name>
    <dbReference type="NCBI Taxonomy" id="1400762"/>
    <lineage>
        <taxon>Eukaryota</taxon>
        <taxon>Fungi</taxon>
        <taxon>Dikarya</taxon>
        <taxon>Basidiomycota</taxon>
        <taxon>Agaricomycotina</taxon>
        <taxon>Agaricomycetes</taxon>
        <taxon>Agaricomycetidae</taxon>
        <taxon>Agaricales</taxon>
        <taxon>Agaricineae</taxon>
        <taxon>Agaricaceae</taxon>
        <taxon>Macrolepiota</taxon>
    </lineage>
</organism>
<feature type="compositionally biased region" description="Acidic residues" evidence="5">
    <location>
        <begin position="403"/>
        <end position="414"/>
    </location>
</feature>
<comment type="subcellular location">
    <subcellularLocation>
        <location evidence="1">Nucleus</location>
    </subcellularLocation>
</comment>
<feature type="region of interest" description="Disordered" evidence="5">
    <location>
        <begin position="800"/>
        <end position="834"/>
    </location>
</feature>
<feature type="region of interest" description="Disordered" evidence="5">
    <location>
        <begin position="612"/>
        <end position="654"/>
    </location>
</feature>
<proteinExistence type="predicted"/>
<feature type="compositionally biased region" description="Polar residues" evidence="5">
    <location>
        <begin position="450"/>
        <end position="463"/>
    </location>
</feature>
<feature type="compositionally biased region" description="Basic and acidic residues" evidence="5">
    <location>
        <begin position="71"/>
        <end position="81"/>
    </location>
</feature>
<dbReference type="OrthoDB" id="298344at2759"/>
<feature type="region of interest" description="Disordered" evidence="5">
    <location>
        <begin position="445"/>
        <end position="502"/>
    </location>
</feature>
<feature type="region of interest" description="Disordered" evidence="5">
    <location>
        <begin position="990"/>
        <end position="1021"/>
    </location>
</feature>
<keyword evidence="3" id="KW-0804">Transcription</keyword>
<feature type="region of interest" description="Disordered" evidence="5">
    <location>
        <begin position="743"/>
        <end position="762"/>
    </location>
</feature>
<feature type="region of interest" description="Disordered" evidence="5">
    <location>
        <begin position="1229"/>
        <end position="1284"/>
    </location>
</feature>
<feature type="compositionally biased region" description="Basic and acidic residues" evidence="5">
    <location>
        <begin position="16"/>
        <end position="39"/>
    </location>
</feature>
<feature type="compositionally biased region" description="Polar residues" evidence="5">
    <location>
        <begin position="41"/>
        <end position="52"/>
    </location>
</feature>
<keyword evidence="8" id="KW-1185">Reference proteome</keyword>
<feature type="region of interest" description="Disordered" evidence="5">
    <location>
        <begin position="289"/>
        <end position="316"/>
    </location>
</feature>
<sequence>MHSYTLNNWDGSQSQKEAEINTVKDTKNNPKHAPSREHVQSIFSATSRTVPTENVERTNDASYESQVAGSHDWKKSEELGDKGLLVTNGSNNSHDSTSRRNSRYPSELAAVISQAYGSPAPRFQSKLPPVGSTSNDQAQDQATLLPRRSVTRKLASGSVVWFSASTRTTYSRSTPHHDQGLLGGDLNLSRQSVPHSQNRLILPTPASPNSVQTPTFSVPQVRQPTAEVANGQGVGSPINRQMPPIKSDVTLTSIPSQISSLKKPQATLASARLNNGKDIKPIIKTFSGTRESEPLQSLPKHQPTQPLSSPSVTTGTAVEATKTYSKVSQVHPALASRKCDKFTPIVSPSPSLYQPSALSPQVSRSWPLVSLSIHDLPLQQTIPSSVSVSPGPSSDPHDHDDDYTSADADGESVDNTELDTLGLSQATTSSNATIIHHPSHHVPSAYGLFTPSTRSPSEISGTRKSSRPRTYLAYIEIPPLPPGKHKTDYRPPKDDRYLERQKVRKEEPLEYRLSDRRRAYLKEREKERKEEREIDVQAQRVRKKLQKRERQKVTGATQTKSPASTVVPIVPSNYMSYQRRSQRKKSLSLASSIRETPPESVSSVRNLVAGAGVPRCKPKSSASILSVSSRSDPSLSVPSPPLDQSGLRPNPITASVSNAPGSIIHPIPFQLLLSNAVDTIDSSLQEPKVQRLPVHTAEHPPPAVTYFHTRFVQNEVDPDEWTVLGTLVSKRCAQACGSILDGPPSIRGSEGEEGEGAELGVGGTVLWGGCSSDEEKEEEQQSQVIQGQKLVRAGVKMKEMLPRDERRSDLMLSTGSVKDSLDDVSQPPMTPIPKVDLSKAWKAQKTASMKKSRAKERVRDVYADVSELVTTSDTRRVQTDGTSSPSRLSSSTTFAQPHPQPQAVAQSSPFQQYLSEKARGKQRAIDTIPTDTASNHATLSSPTAASGFRDQNTYSPTNTTTDSYQPVNPLEMFDKNMEEYFVFDMESPYKRRESEGDPSSARIPEIIPGLSPPSSMRPPGDPFCSESNRDLFPAFSTSISGPSVFDSLGEFNPFEDPFVASLSNEEGVQQMTTINPAFLDGSCHENWSNGDISATQLELEFGGMTTAEEIEGEESMSEEEEMRVKPYEDVSRAGYQPVAGVPIVVSSSSSSSSSRLQSFSGRPGSTPLVDVTGGTSSPEFSGYYTNNQWTSAQATTSHSSPSFIPVQRKHPGLRIQPVMSGYEAEGEEIQKDLDAPEVSSTSGDEYDGSTDSEDLSLSRPTRHSGSVMKKKSPKAKPSPAMSTPALAATPAKVVLPAQQRREWECGNELSPCHQCRTRSYKLKMTCLCKKKFCNRCTALRYPSMLFRLQLDECPYCRNECNCDQCTRKRGEDYVSLKVSLGDVPRERKTPIAAQKTRVLSKNVYLPPPEPISNVAGPFTFWGSIYDFDGNKIATAFAGPEEDKVIVATAVGGYTRSKPTEYAEGEPPATRTFIGTCQPSWRLGRDPIIEELGKKQRPRRVGDMFQGGNHETRWFVGKECLLYRPVVVYSRDLLTSNPFSDLSSLSSLSDDSDIEVDIGIPTHSQDTKIYTSGINATNSIKTAGIDDFDPNAVETRDTIRALVIALNDCGAVVKIDRTLADS</sequence>
<feature type="compositionally biased region" description="Acidic residues" evidence="5">
    <location>
        <begin position="1244"/>
        <end position="1254"/>
    </location>
</feature>
<feature type="compositionally biased region" description="Polar residues" evidence="5">
    <location>
        <begin position="554"/>
        <end position="564"/>
    </location>
</feature>
<feature type="region of interest" description="Disordered" evidence="5">
    <location>
        <begin position="524"/>
        <end position="567"/>
    </location>
</feature>
<evidence type="ECO:0000256" key="4">
    <source>
        <dbReference type="ARBA" id="ARBA00023242"/>
    </source>
</evidence>
<feature type="region of interest" description="Disordered" evidence="5">
    <location>
        <begin position="119"/>
        <end position="143"/>
    </location>
</feature>
<feature type="compositionally biased region" description="Polar residues" evidence="5">
    <location>
        <begin position="302"/>
        <end position="316"/>
    </location>
</feature>
<evidence type="ECO:0000256" key="2">
    <source>
        <dbReference type="ARBA" id="ARBA00023015"/>
    </source>
</evidence>
<feature type="compositionally biased region" description="Low complexity" evidence="5">
    <location>
        <begin position="620"/>
        <end position="645"/>
    </location>
</feature>
<gene>
    <name evidence="7" type="ORF">P691DRAFT_773119</name>
</gene>